<comment type="similarity">
    <text evidence="1">Belongs to the importin alpha family.</text>
</comment>
<keyword evidence="3" id="KW-0653">Protein transport</keyword>
<sequence length="274" mass="30357">MTPELLRLARLKAMFPLMAKLQIISHSKLQKSDNNALVQNFDNIQQNVVSENDNLINDKSEMITVTTDETINDKNELNASETMESSETTKIKPLNDLIDLLKTKSQNQISTALIKLANYTIENKDEIIQAGIVPYFVKHLNSEDIELCKISAQALYNISIDTDEQKQSIINSNGIIPLIDSLNSSDAEIAVTSCETIINMLAGTDQQFQAVINANVIPTLINLLNSSNDNAKIALNISERNSLQKAIILDLAPLLIEFLNCPNIEVCKFAAQTL</sequence>
<protein>
    <submittedName>
        <fullName evidence="6">ARM repeat-containing protein</fullName>
    </submittedName>
</protein>
<evidence type="ECO:0000313" key="5">
    <source>
        <dbReference type="Proteomes" id="UP000887577"/>
    </source>
</evidence>
<evidence type="ECO:0000313" key="6">
    <source>
        <dbReference type="WBParaSite" id="PSU_v2.g14642.t1"/>
    </source>
</evidence>
<organism evidence="5 6">
    <name type="scientific">Panagrolaimus superbus</name>
    <dbReference type="NCBI Taxonomy" id="310955"/>
    <lineage>
        <taxon>Eukaryota</taxon>
        <taxon>Metazoa</taxon>
        <taxon>Ecdysozoa</taxon>
        <taxon>Nematoda</taxon>
        <taxon>Chromadorea</taxon>
        <taxon>Rhabditida</taxon>
        <taxon>Tylenchina</taxon>
        <taxon>Panagrolaimomorpha</taxon>
        <taxon>Panagrolaimoidea</taxon>
        <taxon>Panagrolaimidae</taxon>
        <taxon>Panagrolaimus</taxon>
    </lineage>
</organism>
<dbReference type="PANTHER" id="PTHR23316">
    <property type="entry name" value="IMPORTIN ALPHA"/>
    <property type="match status" value="1"/>
</dbReference>
<dbReference type="InterPro" id="IPR000225">
    <property type="entry name" value="Armadillo"/>
</dbReference>
<dbReference type="Proteomes" id="UP000887577">
    <property type="component" value="Unplaced"/>
</dbReference>
<accession>A0A914Y7C1</accession>
<dbReference type="InterPro" id="IPR016024">
    <property type="entry name" value="ARM-type_fold"/>
</dbReference>
<proteinExistence type="inferred from homology"/>
<evidence type="ECO:0000256" key="1">
    <source>
        <dbReference type="ARBA" id="ARBA00010394"/>
    </source>
</evidence>
<dbReference type="GO" id="GO:0015031">
    <property type="term" value="P:protein transport"/>
    <property type="evidence" value="ECO:0007669"/>
    <property type="project" value="UniProtKB-KW"/>
</dbReference>
<dbReference type="AlphaFoldDB" id="A0A914Y7C1"/>
<feature type="repeat" description="ARM" evidence="4">
    <location>
        <begin position="131"/>
        <end position="174"/>
    </location>
</feature>
<dbReference type="PROSITE" id="PS50176">
    <property type="entry name" value="ARM_REPEAT"/>
    <property type="match status" value="1"/>
</dbReference>
<evidence type="ECO:0000256" key="2">
    <source>
        <dbReference type="ARBA" id="ARBA00022448"/>
    </source>
</evidence>
<evidence type="ECO:0000256" key="3">
    <source>
        <dbReference type="ARBA" id="ARBA00022927"/>
    </source>
</evidence>
<dbReference type="InterPro" id="IPR011989">
    <property type="entry name" value="ARM-like"/>
</dbReference>
<dbReference type="Gene3D" id="1.25.10.10">
    <property type="entry name" value="Leucine-rich Repeat Variant"/>
    <property type="match status" value="1"/>
</dbReference>
<evidence type="ECO:0000256" key="4">
    <source>
        <dbReference type="PROSITE-ProRule" id="PRU00259"/>
    </source>
</evidence>
<dbReference type="SUPFAM" id="SSF48371">
    <property type="entry name" value="ARM repeat"/>
    <property type="match status" value="1"/>
</dbReference>
<dbReference type="Pfam" id="PF00514">
    <property type="entry name" value="Arm"/>
    <property type="match status" value="3"/>
</dbReference>
<keyword evidence="2" id="KW-0813">Transport</keyword>
<reference evidence="6" key="1">
    <citation type="submission" date="2022-11" db="UniProtKB">
        <authorList>
            <consortium name="WormBaseParasite"/>
        </authorList>
    </citation>
    <scope>IDENTIFICATION</scope>
</reference>
<dbReference type="WBParaSite" id="PSU_v2.g14642.t1">
    <property type="protein sequence ID" value="PSU_v2.g14642.t1"/>
    <property type="gene ID" value="PSU_v2.g14642"/>
</dbReference>
<name>A0A914Y7C1_9BILA</name>
<keyword evidence="5" id="KW-1185">Reference proteome</keyword>
<dbReference type="SMART" id="SM00185">
    <property type="entry name" value="ARM"/>
    <property type="match status" value="3"/>
</dbReference>